<keyword evidence="1" id="KW-0812">Transmembrane</keyword>
<keyword evidence="1" id="KW-0472">Membrane</keyword>
<keyword evidence="1" id="KW-1133">Transmembrane helix</keyword>
<evidence type="ECO:0000313" key="2">
    <source>
        <dbReference type="EMBL" id="QHT09015.1"/>
    </source>
</evidence>
<reference evidence="2" key="1">
    <citation type="journal article" date="2020" name="Nature">
        <title>Giant virus diversity and host interactions through global metagenomics.</title>
        <authorList>
            <person name="Schulz F."/>
            <person name="Roux S."/>
            <person name="Paez-Espino D."/>
            <person name="Jungbluth S."/>
            <person name="Walsh D.A."/>
            <person name="Denef V.J."/>
            <person name="McMahon K.D."/>
            <person name="Konstantinidis K.T."/>
            <person name="Eloe-Fadrosh E.A."/>
            <person name="Kyrpides N.C."/>
            <person name="Woyke T."/>
        </authorList>
    </citation>
    <scope>NUCLEOTIDE SEQUENCE</scope>
    <source>
        <strain evidence="2">GVMAG-M-3300023109-53</strain>
    </source>
</reference>
<name>A0A6C0CZY7_9ZZZZ</name>
<dbReference type="AlphaFoldDB" id="A0A6C0CZY7"/>
<dbReference type="EMBL" id="MN739505">
    <property type="protein sequence ID" value="QHT09015.1"/>
    <property type="molecule type" value="Genomic_DNA"/>
</dbReference>
<evidence type="ECO:0000256" key="1">
    <source>
        <dbReference type="SAM" id="Phobius"/>
    </source>
</evidence>
<feature type="transmembrane region" description="Helical" evidence="1">
    <location>
        <begin position="50"/>
        <end position="72"/>
    </location>
</feature>
<protein>
    <submittedName>
        <fullName evidence="2">Uncharacterized protein</fullName>
    </submittedName>
</protein>
<proteinExistence type="predicted"/>
<sequence length="135" mass="16550">MKFLTSKMNIFILIVIISFTLDNVLFQCSIPSPMTFINNFVHHIISMYLWFGSIIFGKYIYHLLFLCVVLIFQYYHKWKCPITLEYNKQCGFNLKENHKDIIYWINKNIFTHFPYYTFLKLLFVYDIYKLLIHYK</sequence>
<accession>A0A6C0CZY7</accession>
<organism evidence="2">
    <name type="scientific">viral metagenome</name>
    <dbReference type="NCBI Taxonomy" id="1070528"/>
    <lineage>
        <taxon>unclassified sequences</taxon>
        <taxon>metagenomes</taxon>
        <taxon>organismal metagenomes</taxon>
    </lineage>
</organism>